<comment type="caution">
    <text evidence="2">The sequence shown here is derived from an EMBL/GenBank/DDBJ whole genome shotgun (WGS) entry which is preliminary data.</text>
</comment>
<feature type="compositionally biased region" description="Basic and acidic residues" evidence="1">
    <location>
        <begin position="167"/>
        <end position="178"/>
    </location>
</feature>
<dbReference type="GO" id="GO:0006360">
    <property type="term" value="P:transcription by RNA polymerase I"/>
    <property type="evidence" value="ECO:0007669"/>
    <property type="project" value="InterPro"/>
</dbReference>
<dbReference type="EMBL" id="CACRXK020007039">
    <property type="protein sequence ID" value="CAB4011134.1"/>
    <property type="molecule type" value="Genomic_DNA"/>
</dbReference>
<sequence>MKPNQETNASGLSELPGFENVNLESINETTLSSEDLESHKKQLWLIKVPYEFDVSKLSGTTVVLNGSQDLTIKQDDEKNDRRYECRASKYGQNESCHYKMVVPSKTKGCLNVAKDFSGHMDIIQTVKVPMLNYPSAPPPMYTDIPKGLKPRWKPFGHRTPPKINKRKMVEDDKSLKVGEKRKRVDRKKGESHESPKKKKKKKKTKNESGYGSALQLDD</sequence>
<dbReference type="PANTHER" id="PTHR28155:SF1">
    <property type="entry name" value="DNA-DIRECTED RNA POLYMERASE I SUBUNIT RPA34.5-DOMAIN-CONTAINING PROTEIN"/>
    <property type="match status" value="1"/>
</dbReference>
<evidence type="ECO:0000313" key="3">
    <source>
        <dbReference type="Proteomes" id="UP001152795"/>
    </source>
</evidence>
<gene>
    <name evidence="2" type="ORF">PACLA_8A072249</name>
</gene>
<feature type="compositionally biased region" description="Basic residues" evidence="1">
    <location>
        <begin position="148"/>
        <end position="166"/>
    </location>
</feature>
<accession>A0A6S7HZ09</accession>
<feature type="compositionally biased region" description="Basic residues" evidence="1">
    <location>
        <begin position="195"/>
        <end position="204"/>
    </location>
</feature>
<dbReference type="Proteomes" id="UP001152795">
    <property type="component" value="Unassembled WGS sequence"/>
</dbReference>
<proteinExistence type="predicted"/>
<dbReference type="Gene3D" id="6.20.250.70">
    <property type="match status" value="1"/>
</dbReference>
<feature type="region of interest" description="Disordered" evidence="1">
    <location>
        <begin position="144"/>
        <end position="218"/>
    </location>
</feature>
<organism evidence="2 3">
    <name type="scientific">Paramuricea clavata</name>
    <name type="common">Red gorgonian</name>
    <name type="synonym">Violescent sea-whip</name>
    <dbReference type="NCBI Taxonomy" id="317549"/>
    <lineage>
        <taxon>Eukaryota</taxon>
        <taxon>Metazoa</taxon>
        <taxon>Cnidaria</taxon>
        <taxon>Anthozoa</taxon>
        <taxon>Octocorallia</taxon>
        <taxon>Malacalcyonacea</taxon>
        <taxon>Plexauridae</taxon>
        <taxon>Paramuricea</taxon>
    </lineage>
</organism>
<name>A0A6S7HZ09_PARCT</name>
<keyword evidence="3" id="KW-1185">Reference proteome</keyword>
<dbReference type="AlphaFoldDB" id="A0A6S7HZ09"/>
<protein>
    <submittedName>
        <fullName evidence="2">Uncharacterized protein</fullName>
    </submittedName>
</protein>
<reference evidence="2" key="1">
    <citation type="submission" date="2020-04" db="EMBL/GenBank/DDBJ databases">
        <authorList>
            <person name="Alioto T."/>
            <person name="Alioto T."/>
            <person name="Gomez Garrido J."/>
        </authorList>
    </citation>
    <scope>NUCLEOTIDE SEQUENCE</scope>
    <source>
        <strain evidence="2">A484AB</strain>
    </source>
</reference>
<dbReference type="PANTHER" id="PTHR28155">
    <property type="entry name" value="ACR243WP"/>
    <property type="match status" value="1"/>
</dbReference>
<evidence type="ECO:0000256" key="1">
    <source>
        <dbReference type="SAM" id="MobiDB-lite"/>
    </source>
</evidence>
<dbReference type="OrthoDB" id="5989880at2759"/>
<evidence type="ECO:0000313" key="2">
    <source>
        <dbReference type="EMBL" id="CAB4011134.1"/>
    </source>
</evidence>
<dbReference type="Pfam" id="PF08208">
    <property type="entry name" value="RNA_polI_A34"/>
    <property type="match status" value="1"/>
</dbReference>
<dbReference type="InterPro" id="IPR053263">
    <property type="entry name" value="Euk_RPA34_RNAP_subunit"/>
</dbReference>
<feature type="non-terminal residue" evidence="2">
    <location>
        <position position="1"/>
    </location>
</feature>
<dbReference type="InterPro" id="IPR013240">
    <property type="entry name" value="DNA-dir_RNA_pol1_su_RPA34"/>
</dbReference>